<sequence length="79" mass="8371">MLTGGNCGDSFGAGVWLIVTLDLGFGTLPEVETFYSEHVRDYPGADTIPPDVVWLIQAAQVGPAVVFTSISVVTCRVGR</sequence>
<dbReference type="EMBL" id="BARW01002373">
    <property type="protein sequence ID" value="GAI70776.1"/>
    <property type="molecule type" value="Genomic_DNA"/>
</dbReference>
<evidence type="ECO:0000313" key="1">
    <source>
        <dbReference type="EMBL" id="GAI70776.1"/>
    </source>
</evidence>
<reference evidence="1" key="1">
    <citation type="journal article" date="2014" name="Front. Microbiol.">
        <title>High frequency of phylogenetically diverse reductive dehalogenase-homologous genes in deep subseafloor sedimentary metagenomes.</title>
        <authorList>
            <person name="Kawai M."/>
            <person name="Futagami T."/>
            <person name="Toyoda A."/>
            <person name="Takaki Y."/>
            <person name="Nishi S."/>
            <person name="Hori S."/>
            <person name="Arai W."/>
            <person name="Tsubouchi T."/>
            <person name="Morono Y."/>
            <person name="Uchiyama I."/>
            <person name="Ito T."/>
            <person name="Fujiyama A."/>
            <person name="Inagaki F."/>
            <person name="Takami H."/>
        </authorList>
    </citation>
    <scope>NUCLEOTIDE SEQUENCE</scope>
    <source>
        <strain evidence="1">Expedition CK06-06</strain>
    </source>
</reference>
<comment type="caution">
    <text evidence="1">The sequence shown here is derived from an EMBL/GenBank/DDBJ whole genome shotgun (WGS) entry which is preliminary data.</text>
</comment>
<accession>X1RUZ1</accession>
<gene>
    <name evidence="1" type="ORF">S12H4_06673</name>
</gene>
<protein>
    <submittedName>
        <fullName evidence="1">Uncharacterized protein</fullName>
    </submittedName>
</protein>
<name>X1RUZ1_9ZZZZ</name>
<proteinExistence type="predicted"/>
<organism evidence="1">
    <name type="scientific">marine sediment metagenome</name>
    <dbReference type="NCBI Taxonomy" id="412755"/>
    <lineage>
        <taxon>unclassified sequences</taxon>
        <taxon>metagenomes</taxon>
        <taxon>ecological metagenomes</taxon>
    </lineage>
</organism>
<dbReference type="AlphaFoldDB" id="X1RUZ1"/>